<dbReference type="Gene3D" id="3.40.50.150">
    <property type="entry name" value="Vaccinia Virus protein VP39"/>
    <property type="match status" value="1"/>
</dbReference>
<gene>
    <name evidence="2" type="ORF">L9G74_00535</name>
</gene>
<dbReference type="Proteomes" id="UP001201549">
    <property type="component" value="Unassembled WGS sequence"/>
</dbReference>
<feature type="signal peptide" evidence="1">
    <location>
        <begin position="1"/>
        <end position="24"/>
    </location>
</feature>
<dbReference type="RefSeq" id="WP_238894246.1">
    <property type="nucleotide sequence ID" value="NZ_JAKOGG010000001.1"/>
</dbReference>
<accession>A0ABT2FF76</accession>
<evidence type="ECO:0000256" key="1">
    <source>
        <dbReference type="SAM" id="SignalP"/>
    </source>
</evidence>
<sequence length="252" mass="27976">MTHLHRTLPLLAALLLTPSLAVVAADNSQAIANVQAQLKTPFHQTELEQDKSRLPLKMVEFLGITPGMTIMDMGAGSGYSTEILSAAVGSKGMVYAQNNHHMETMADGKYLKQLHDRIDGAKLTNVQAVIWEMDAIPLHNQLDLVFWGNNIHDYYNSLGEAETLKILKNVYQALKPGATFAVVDHVGSAGNNNDKLHRIEPHVITELLEQAGFIEQTTSDIYHNPQDNHQLSVFDEQIMGHTDRYFVKAVKP</sequence>
<comment type="caution">
    <text evidence="2">The sequence shown here is derived from an EMBL/GenBank/DDBJ whole genome shotgun (WGS) entry which is preliminary data.</text>
</comment>
<dbReference type="SUPFAM" id="SSF53335">
    <property type="entry name" value="S-adenosyl-L-methionine-dependent methyltransferases"/>
    <property type="match status" value="1"/>
</dbReference>
<dbReference type="EMBL" id="JAKOGG010000001">
    <property type="protein sequence ID" value="MCS4554920.1"/>
    <property type="molecule type" value="Genomic_DNA"/>
</dbReference>
<feature type="chain" id="PRO_5047215183" description="Methyltransferase type 11 domain-containing protein" evidence="1">
    <location>
        <begin position="25"/>
        <end position="252"/>
    </location>
</feature>
<reference evidence="3" key="2">
    <citation type="submission" date="2023-07" db="EMBL/GenBank/DDBJ databases">
        <title>Shewanella mangrovi sp. nov., an acetaldehyde- degrading bacterium isolated from mangrove sediment.</title>
        <authorList>
            <person name="Liu Y."/>
        </authorList>
    </citation>
    <scope>NUCLEOTIDE SEQUENCE [LARGE SCALE GENOMIC DNA]</scope>
    <source>
        <strain evidence="3">C32</strain>
    </source>
</reference>
<evidence type="ECO:0000313" key="3">
    <source>
        <dbReference type="Proteomes" id="UP001201549"/>
    </source>
</evidence>
<protein>
    <recommendedName>
        <fullName evidence="4">Methyltransferase type 11 domain-containing protein</fullName>
    </recommendedName>
</protein>
<keyword evidence="3" id="KW-1185">Reference proteome</keyword>
<dbReference type="Pfam" id="PF01135">
    <property type="entry name" value="PCMT"/>
    <property type="match status" value="1"/>
</dbReference>
<organism evidence="2 3">
    <name type="scientific">Shewanella electrica</name>
    <dbReference type="NCBI Taxonomy" id="515560"/>
    <lineage>
        <taxon>Bacteria</taxon>
        <taxon>Pseudomonadati</taxon>
        <taxon>Pseudomonadota</taxon>
        <taxon>Gammaproteobacteria</taxon>
        <taxon>Alteromonadales</taxon>
        <taxon>Shewanellaceae</taxon>
        <taxon>Shewanella</taxon>
    </lineage>
</organism>
<reference evidence="2 3" key="1">
    <citation type="submission" date="2022-02" db="EMBL/GenBank/DDBJ databases">
        <authorList>
            <person name="Zhuang L."/>
        </authorList>
    </citation>
    <scope>NUCLEOTIDE SEQUENCE [LARGE SCALE GENOMIC DNA]</scope>
    <source>
        <strain evidence="2 3">C32</strain>
    </source>
</reference>
<evidence type="ECO:0008006" key="4">
    <source>
        <dbReference type="Google" id="ProtNLM"/>
    </source>
</evidence>
<keyword evidence="1" id="KW-0732">Signal</keyword>
<proteinExistence type="predicted"/>
<evidence type="ECO:0000313" key="2">
    <source>
        <dbReference type="EMBL" id="MCS4554920.1"/>
    </source>
</evidence>
<name>A0ABT2FF76_9GAMM</name>
<dbReference type="InterPro" id="IPR029063">
    <property type="entry name" value="SAM-dependent_MTases_sf"/>
</dbReference>